<name>A0A0H2R6K3_9AGAM</name>
<accession>A0A0H2R6K3</accession>
<evidence type="ECO:0000313" key="2">
    <source>
        <dbReference type="Proteomes" id="UP000053477"/>
    </source>
</evidence>
<dbReference type="OrthoDB" id="3328668at2759"/>
<gene>
    <name evidence="1" type="ORF">SCHPADRAFT_909463</name>
</gene>
<dbReference type="EMBL" id="KQ086138">
    <property type="protein sequence ID" value="KLO07464.1"/>
    <property type="molecule type" value="Genomic_DNA"/>
</dbReference>
<keyword evidence="2" id="KW-1185">Reference proteome</keyword>
<evidence type="ECO:0000313" key="1">
    <source>
        <dbReference type="EMBL" id="KLO07464.1"/>
    </source>
</evidence>
<sequence>MDPTKALDDLPVNGEEKYSVRDGWTNEDVVFSNESDALLAMLALSKDVDPFVVDNFFARMRNSTFKPSDCTLHSVADVQSYASNYRKQISNSIADNMQSQKIPSFVWEEVIRHIGAQWVAYATRVFGKSIHEKSFWRDDLFHFLIQGHQSLFDLRNASLVHKSWTRLAQRQIGRVLILKGADESTLSASIHSSLYGDWTQILALNGSPNQNFVDDNWGPREPHHIDTISPNQFRLKSFMARFSFLTMLHLETAVSDHVPIFLNLMKPSKLLDTISVVNNCSSNFKSTVTTDVVRHARRWPALKSLNLVGFKFNLDIPSAVENLSSFPDSPLLTSLFVSGGRFNLCDASLIRRVSIERETRPDGAVRSTVREIHFRRIETGPWPIEHGHPGNVPFDGDPVDFSVLAHGTCLSYLPDIEKLHLTNIYEEEAEQILEIATAVRQLSWSGKSFTPSFTLPAPLLGLQLFAQFVNEEKWHIYDRELHKFLERKRNPELRYVTIAVQMHGLLHDSYPESETEFPFVYFPRSTKLCKALGILFSVEL</sequence>
<reference evidence="1 2" key="1">
    <citation type="submission" date="2015-04" db="EMBL/GenBank/DDBJ databases">
        <title>Complete genome sequence of Schizopora paradoxa KUC8140, a cosmopolitan wood degrader in East Asia.</title>
        <authorList>
            <consortium name="DOE Joint Genome Institute"/>
            <person name="Min B."/>
            <person name="Park H."/>
            <person name="Jang Y."/>
            <person name="Kim J.-J."/>
            <person name="Kim K.H."/>
            <person name="Pangilinan J."/>
            <person name="Lipzen A."/>
            <person name="Riley R."/>
            <person name="Grigoriev I.V."/>
            <person name="Spatafora J.W."/>
            <person name="Choi I.-G."/>
        </authorList>
    </citation>
    <scope>NUCLEOTIDE SEQUENCE [LARGE SCALE GENOMIC DNA]</scope>
    <source>
        <strain evidence="1 2">KUC8140</strain>
    </source>
</reference>
<protein>
    <submittedName>
        <fullName evidence="1">Uncharacterized protein</fullName>
    </submittedName>
</protein>
<dbReference type="AlphaFoldDB" id="A0A0H2R6K3"/>
<dbReference type="Proteomes" id="UP000053477">
    <property type="component" value="Unassembled WGS sequence"/>
</dbReference>
<organism evidence="1 2">
    <name type="scientific">Schizopora paradoxa</name>
    <dbReference type="NCBI Taxonomy" id="27342"/>
    <lineage>
        <taxon>Eukaryota</taxon>
        <taxon>Fungi</taxon>
        <taxon>Dikarya</taxon>
        <taxon>Basidiomycota</taxon>
        <taxon>Agaricomycotina</taxon>
        <taxon>Agaricomycetes</taxon>
        <taxon>Hymenochaetales</taxon>
        <taxon>Schizoporaceae</taxon>
        <taxon>Schizopora</taxon>
    </lineage>
</organism>
<proteinExistence type="predicted"/>
<dbReference type="InParanoid" id="A0A0H2R6K3"/>